<reference evidence="2 4" key="1">
    <citation type="journal article" date="2020" name="Stud. Mycol.">
        <title>101 Dothideomycetes genomes: a test case for predicting lifestyles and emergence of pathogens.</title>
        <authorList>
            <person name="Haridas S."/>
            <person name="Albert R."/>
            <person name="Binder M."/>
            <person name="Bloem J."/>
            <person name="Labutti K."/>
            <person name="Salamov A."/>
            <person name="Andreopoulos B."/>
            <person name="Baker S."/>
            <person name="Barry K."/>
            <person name="Bills G."/>
            <person name="Bluhm B."/>
            <person name="Cannon C."/>
            <person name="Castanera R."/>
            <person name="Culley D."/>
            <person name="Daum C."/>
            <person name="Ezra D."/>
            <person name="Gonzalez J."/>
            <person name="Henrissat B."/>
            <person name="Kuo A."/>
            <person name="Liang C."/>
            <person name="Lipzen A."/>
            <person name="Lutzoni F."/>
            <person name="Magnuson J."/>
            <person name="Mondo S."/>
            <person name="Nolan M."/>
            <person name="Ohm R."/>
            <person name="Pangilinan J."/>
            <person name="Park H.-J."/>
            <person name="Ramirez L."/>
            <person name="Alfaro M."/>
            <person name="Sun H."/>
            <person name="Tritt A."/>
            <person name="Yoshinaga Y."/>
            <person name="Zwiers L.-H."/>
            <person name="Turgeon B."/>
            <person name="Goodwin S."/>
            <person name="Spatafora J."/>
            <person name="Crous P."/>
            <person name="Grigoriev I."/>
        </authorList>
    </citation>
    <scope>NUCLEOTIDE SEQUENCE</scope>
    <source>
        <strain evidence="2 4">CBS 304.34</strain>
    </source>
</reference>
<evidence type="ECO:0000256" key="1">
    <source>
        <dbReference type="SAM" id="SignalP"/>
    </source>
</evidence>
<dbReference type="EMBL" id="MU003724">
    <property type="protein sequence ID" value="KAF2802224.1"/>
    <property type="molecule type" value="Genomic_DNA"/>
</dbReference>
<dbReference type="GeneID" id="54463431"/>
<dbReference type="AlphaFoldDB" id="A0A6A6Y2J2"/>
<feature type="signal peptide" evidence="1">
    <location>
        <begin position="1"/>
        <end position="19"/>
    </location>
</feature>
<dbReference type="RefSeq" id="XP_033569188.1">
    <property type="nucleotide sequence ID" value="XM_033722538.1"/>
</dbReference>
<name>A0A6A6Y2J2_9PEZI</name>
<evidence type="ECO:0008006" key="5">
    <source>
        <dbReference type="Google" id="ProtNLM"/>
    </source>
</evidence>
<evidence type="ECO:0000313" key="3">
    <source>
        <dbReference type="Proteomes" id="UP000504636"/>
    </source>
</evidence>
<keyword evidence="3" id="KW-1185">Reference proteome</keyword>
<proteinExistence type="predicted"/>
<sequence length="211" mass="24517">MNQRFHFIFFLYLAASVLSLPGKPRHEGNPTHENHVPDFPPLQERQLDGGINNVYYLVNCQNDSKVAFYNNVDNSHDPSHQPDWVETTWDRYTRNTPFQPWMKYETGWTEILADHDPKPTHTDSNFKVQINFDKVQWDNEQAGVLAGDGYDRYGNLTCFKDNARRLYGKEGPDACGAVYFCWREKHRKVSSPYRLSTIKPYQCSIHAKAVG</sequence>
<evidence type="ECO:0000313" key="4">
    <source>
        <dbReference type="RefSeq" id="XP_033569188.1"/>
    </source>
</evidence>
<dbReference type="Proteomes" id="UP000504636">
    <property type="component" value="Unplaced"/>
</dbReference>
<accession>A0A6A6Y2J2</accession>
<reference evidence="4" key="3">
    <citation type="submission" date="2025-04" db="UniProtKB">
        <authorList>
            <consortium name="RefSeq"/>
        </authorList>
    </citation>
    <scope>IDENTIFICATION</scope>
    <source>
        <strain evidence="4">CBS 304.34</strain>
    </source>
</reference>
<dbReference type="OrthoDB" id="10417672at2759"/>
<organism evidence="2">
    <name type="scientific">Mytilinidion resinicola</name>
    <dbReference type="NCBI Taxonomy" id="574789"/>
    <lineage>
        <taxon>Eukaryota</taxon>
        <taxon>Fungi</taxon>
        <taxon>Dikarya</taxon>
        <taxon>Ascomycota</taxon>
        <taxon>Pezizomycotina</taxon>
        <taxon>Dothideomycetes</taxon>
        <taxon>Pleosporomycetidae</taxon>
        <taxon>Mytilinidiales</taxon>
        <taxon>Mytilinidiaceae</taxon>
        <taxon>Mytilinidion</taxon>
    </lineage>
</organism>
<feature type="chain" id="PRO_5044628821" description="Secreted protein" evidence="1">
    <location>
        <begin position="20"/>
        <end position="211"/>
    </location>
</feature>
<gene>
    <name evidence="2 4" type="ORF">BDZ99DRAFT_482971</name>
</gene>
<protein>
    <recommendedName>
        <fullName evidence="5">Secreted protein</fullName>
    </recommendedName>
</protein>
<evidence type="ECO:0000313" key="2">
    <source>
        <dbReference type="EMBL" id="KAF2802224.1"/>
    </source>
</evidence>
<keyword evidence="1" id="KW-0732">Signal</keyword>
<reference evidence="4" key="2">
    <citation type="submission" date="2020-04" db="EMBL/GenBank/DDBJ databases">
        <authorList>
            <consortium name="NCBI Genome Project"/>
        </authorList>
    </citation>
    <scope>NUCLEOTIDE SEQUENCE</scope>
    <source>
        <strain evidence="4">CBS 304.34</strain>
    </source>
</reference>